<dbReference type="OrthoDB" id="5918866at2"/>
<feature type="chain" id="PRO_5012007089" evidence="1">
    <location>
        <begin position="24"/>
        <end position="70"/>
    </location>
</feature>
<proteinExistence type="predicted"/>
<dbReference type="EMBL" id="FUXU01000007">
    <property type="protein sequence ID" value="SKA48332.1"/>
    <property type="molecule type" value="Genomic_DNA"/>
</dbReference>
<name>A0A1T4U6C5_9GAMM</name>
<gene>
    <name evidence="2" type="ORF">SAMN02745132_00873</name>
</gene>
<sequence>MKKLIALVAAVSFASVISFSANADGNNSGSATQAGPLVMCDYPNGTKDYIPSMICKFNGGTFDPNVGQQW</sequence>
<keyword evidence="1" id="KW-0732">Signal</keyword>
<evidence type="ECO:0000313" key="3">
    <source>
        <dbReference type="Proteomes" id="UP000190162"/>
    </source>
</evidence>
<accession>A0A1T4U6C5</accession>
<protein>
    <submittedName>
        <fullName evidence="2">Uncharacterized protein</fullName>
    </submittedName>
</protein>
<organism evidence="2 3">
    <name type="scientific">Enterovibrio nigricans DSM 22720</name>
    <dbReference type="NCBI Taxonomy" id="1121868"/>
    <lineage>
        <taxon>Bacteria</taxon>
        <taxon>Pseudomonadati</taxon>
        <taxon>Pseudomonadota</taxon>
        <taxon>Gammaproteobacteria</taxon>
        <taxon>Vibrionales</taxon>
        <taxon>Vibrionaceae</taxon>
        <taxon>Enterovibrio</taxon>
    </lineage>
</organism>
<feature type="signal peptide" evidence="1">
    <location>
        <begin position="1"/>
        <end position="23"/>
    </location>
</feature>
<evidence type="ECO:0000313" key="2">
    <source>
        <dbReference type="EMBL" id="SKA48332.1"/>
    </source>
</evidence>
<keyword evidence="3" id="KW-1185">Reference proteome</keyword>
<reference evidence="3" key="1">
    <citation type="submission" date="2017-02" db="EMBL/GenBank/DDBJ databases">
        <authorList>
            <person name="Varghese N."/>
            <person name="Submissions S."/>
        </authorList>
    </citation>
    <scope>NUCLEOTIDE SEQUENCE [LARGE SCALE GENOMIC DNA]</scope>
    <source>
        <strain evidence="3">DSM 22720</strain>
    </source>
</reference>
<evidence type="ECO:0000256" key="1">
    <source>
        <dbReference type="SAM" id="SignalP"/>
    </source>
</evidence>
<dbReference type="AlphaFoldDB" id="A0A1T4U6C5"/>
<dbReference type="Proteomes" id="UP000190162">
    <property type="component" value="Unassembled WGS sequence"/>
</dbReference>
<dbReference type="RefSeq" id="WP_078751344.1">
    <property type="nucleotide sequence ID" value="NZ_FUXU01000007.1"/>
</dbReference>